<name>A0A9Q3L7H0_9BASI</name>
<proteinExistence type="predicted"/>
<feature type="region of interest" description="Disordered" evidence="1">
    <location>
        <begin position="117"/>
        <end position="140"/>
    </location>
</feature>
<accession>A0A9Q3L7H0</accession>
<protein>
    <submittedName>
        <fullName evidence="2">Uncharacterized protein</fullName>
    </submittedName>
</protein>
<evidence type="ECO:0000313" key="2">
    <source>
        <dbReference type="EMBL" id="MBW0594192.1"/>
    </source>
</evidence>
<organism evidence="2 3">
    <name type="scientific">Austropuccinia psidii MF-1</name>
    <dbReference type="NCBI Taxonomy" id="1389203"/>
    <lineage>
        <taxon>Eukaryota</taxon>
        <taxon>Fungi</taxon>
        <taxon>Dikarya</taxon>
        <taxon>Basidiomycota</taxon>
        <taxon>Pucciniomycotina</taxon>
        <taxon>Pucciniomycetes</taxon>
        <taxon>Pucciniales</taxon>
        <taxon>Sphaerophragmiaceae</taxon>
        <taxon>Austropuccinia</taxon>
    </lineage>
</organism>
<dbReference type="Proteomes" id="UP000765509">
    <property type="component" value="Unassembled WGS sequence"/>
</dbReference>
<reference evidence="2" key="1">
    <citation type="submission" date="2021-03" db="EMBL/GenBank/DDBJ databases">
        <title>Draft genome sequence of rust myrtle Austropuccinia psidii MF-1, a brazilian biotype.</title>
        <authorList>
            <person name="Quecine M.C."/>
            <person name="Pachon D.M.R."/>
            <person name="Bonatelli M.L."/>
            <person name="Correr F.H."/>
            <person name="Franceschini L.M."/>
            <person name="Leite T.F."/>
            <person name="Margarido G.R.A."/>
            <person name="Almeida C.A."/>
            <person name="Ferrarezi J.A."/>
            <person name="Labate C.A."/>
        </authorList>
    </citation>
    <scope>NUCLEOTIDE SEQUENCE</scope>
    <source>
        <strain evidence="2">MF-1</strain>
    </source>
</reference>
<feature type="region of interest" description="Disordered" evidence="1">
    <location>
        <begin position="72"/>
        <end position="93"/>
    </location>
</feature>
<feature type="compositionally biased region" description="Basic and acidic residues" evidence="1">
    <location>
        <begin position="122"/>
        <end position="131"/>
    </location>
</feature>
<dbReference type="EMBL" id="AVOT02158949">
    <property type="protein sequence ID" value="MBW0594192.1"/>
    <property type="molecule type" value="Genomic_DNA"/>
</dbReference>
<feature type="region of interest" description="Disordered" evidence="1">
    <location>
        <begin position="1"/>
        <end position="21"/>
    </location>
</feature>
<comment type="caution">
    <text evidence="2">The sequence shown here is derived from an EMBL/GenBank/DDBJ whole genome shotgun (WGS) entry which is preliminary data.</text>
</comment>
<keyword evidence="3" id="KW-1185">Reference proteome</keyword>
<sequence>MPEPQRADGSGAEGEDSVSSVSLELITEEYECRRFNMSESVHSKSKEIDLKEMGAITHLCPLKASKVRIHTPLGLNSSPRASPATLGRPGSRWSWTPSMGPGHFLAPWKPWVPRGPPIAPMDCRRTPKEQNGHIWPYIKK</sequence>
<dbReference type="AlphaFoldDB" id="A0A9Q3L7H0"/>
<evidence type="ECO:0000313" key="3">
    <source>
        <dbReference type="Proteomes" id="UP000765509"/>
    </source>
</evidence>
<gene>
    <name evidence="2" type="ORF">O181_133907</name>
</gene>
<evidence type="ECO:0000256" key="1">
    <source>
        <dbReference type="SAM" id="MobiDB-lite"/>
    </source>
</evidence>